<dbReference type="AlphaFoldDB" id="A0AAX1XFP7"/>
<reference evidence="2" key="1">
    <citation type="submission" date="2018-10" db="EMBL/GenBank/DDBJ databases">
        <title>FDA dAtabase for Regulatory Grade micrObial Sequences (FDA-ARGOS): Supporting development and validation of Infectious Disease Dx tests.</title>
        <authorList>
            <person name="Minogue T."/>
            <person name="Wolcott M."/>
            <person name="Wasieloski L."/>
            <person name="Aguilar W."/>
            <person name="Moore D."/>
            <person name="Jaissle J."/>
            <person name="Tallon L."/>
            <person name="Sadzewicz L."/>
            <person name="Zhao X."/>
            <person name="Vavikolanu K."/>
            <person name="Mehta A."/>
            <person name="Aluvathingal J."/>
            <person name="Nadendla S."/>
            <person name="Yan Y."/>
            <person name="Sichtig H."/>
        </authorList>
    </citation>
    <scope>NUCLEOTIDE SEQUENCE [LARGE SCALE GENOMIC DNA]</scope>
    <source>
        <strain evidence="2">FDAARGOS_588</strain>
    </source>
</reference>
<protein>
    <submittedName>
        <fullName evidence="1">Uncharacterized protein</fullName>
    </submittedName>
</protein>
<evidence type="ECO:0000313" key="2">
    <source>
        <dbReference type="Proteomes" id="UP000269379"/>
    </source>
</evidence>
<sequence length="175" mass="17800">MDAYGGRGGGMRSAAACAAAHARVTDIAGAASAPEKAHCRAGGPAARSGACAALDGGRPIRHGAGGRPIERATPHVPHAGRCRAHIGLTCGYATITAAYMHATPQPRCGVFAMATSRTIMAPTSTSTSTSTSPAARFGRARAVRPRGFARCADVGRASGARRQTGIRTNRFSKAM</sequence>
<proteinExistence type="predicted"/>
<accession>A0AAX1XFP7</accession>
<name>A0AAX1XFP7_BURML</name>
<dbReference type="Proteomes" id="UP000269379">
    <property type="component" value="Unassembled WGS sequence"/>
</dbReference>
<dbReference type="EMBL" id="RKJW01000001">
    <property type="protein sequence ID" value="RPA29334.1"/>
    <property type="molecule type" value="Genomic_DNA"/>
</dbReference>
<comment type="caution">
    <text evidence="1">The sequence shown here is derived from an EMBL/GenBank/DDBJ whole genome shotgun (WGS) entry which is preliminary data.</text>
</comment>
<organism evidence="1 2">
    <name type="scientific">Burkholderia mallei</name>
    <name type="common">Pseudomonas mallei</name>
    <dbReference type="NCBI Taxonomy" id="13373"/>
    <lineage>
        <taxon>Bacteria</taxon>
        <taxon>Pseudomonadati</taxon>
        <taxon>Pseudomonadota</taxon>
        <taxon>Betaproteobacteria</taxon>
        <taxon>Burkholderiales</taxon>
        <taxon>Burkholderiaceae</taxon>
        <taxon>Burkholderia</taxon>
        <taxon>pseudomallei group</taxon>
    </lineage>
</organism>
<evidence type="ECO:0000313" key="1">
    <source>
        <dbReference type="EMBL" id="RPA29334.1"/>
    </source>
</evidence>
<gene>
    <name evidence="1" type="ORF">EGT70_07140</name>
</gene>